<dbReference type="PROSITE" id="PS00197">
    <property type="entry name" value="2FE2S_FER_1"/>
    <property type="match status" value="1"/>
</dbReference>
<proteinExistence type="predicted"/>
<dbReference type="InterPro" id="IPR002888">
    <property type="entry name" value="2Fe-2S-bd"/>
</dbReference>
<sequence length="567" mass="60032">AHAAGKIFSPAERAARGDKQSAALIDAAVAAAALDVATLSWRTRFEFHVNGEQVVADDVQPHQTLLTFLRDRLGLTGTKLGCGEGGCGACTVTVSHFDHARKEVVHRAVNACLAPICSVDGCSVTTVEGIGTARKPHEVQKRIADLHGSQCGFCTPGIVMSLYSMLANKPEPTVADIESAFDGNLCRCTGYRPILDAGKTFACDKHAVPSHGKCGGGAAAGPEGEGGVQVCSSSSATVSSLASCKESLAVPFPDALRASPTADLKVIGKQVTWYRPSSLPTLLALKKQDPTAKLVSGNTEIGIETKFKKLEYPVQISTAAVRELHELCFDAEGALVIGGAVTLSSVEHFIEDALKDRPLAAFSWLKAMLDMLRWFASGQIRNVAALAGNLATASPISDMNPVLMALGATVTVAGCGCPPREVLVREFFKRYRTVDMSPSEVICRVRVPPPTGEFEFARSFKQARRRDDDISIVNACIRVELSPGEGGWTTIRSVDTGFGGMAPTTKRARRTEEALVGAAWGEAAIERACAALAEDLPLPEGVPGGMAAYRQTLAASFLKKFYLGVSQ</sequence>
<evidence type="ECO:0008006" key="12">
    <source>
        <dbReference type="Google" id="ProtNLM"/>
    </source>
</evidence>
<evidence type="ECO:0000259" key="9">
    <source>
        <dbReference type="PROSITE" id="PS51387"/>
    </source>
</evidence>
<dbReference type="InterPro" id="IPR012675">
    <property type="entry name" value="Beta-grasp_dom_sf"/>
</dbReference>
<dbReference type="SUPFAM" id="SSF56176">
    <property type="entry name" value="FAD-binding/transporter-associated domain-like"/>
    <property type="match status" value="1"/>
</dbReference>
<dbReference type="SUPFAM" id="SSF54292">
    <property type="entry name" value="2Fe-2S ferredoxin-like"/>
    <property type="match status" value="1"/>
</dbReference>
<dbReference type="InterPro" id="IPR006058">
    <property type="entry name" value="2Fe2S_fd_BS"/>
</dbReference>
<keyword evidence="4" id="KW-0274">FAD</keyword>
<protein>
    <recommendedName>
        <fullName evidence="12">Xanthine dehydrogenase</fullName>
    </recommendedName>
</protein>
<evidence type="ECO:0000259" key="8">
    <source>
        <dbReference type="PROSITE" id="PS51085"/>
    </source>
</evidence>
<organism evidence="10 11">
    <name type="scientific">Prorocentrum cordatum</name>
    <dbReference type="NCBI Taxonomy" id="2364126"/>
    <lineage>
        <taxon>Eukaryota</taxon>
        <taxon>Sar</taxon>
        <taxon>Alveolata</taxon>
        <taxon>Dinophyceae</taxon>
        <taxon>Prorocentrales</taxon>
        <taxon>Prorocentraceae</taxon>
        <taxon>Prorocentrum</taxon>
    </lineage>
</organism>
<dbReference type="Pfam" id="PF00941">
    <property type="entry name" value="FAD_binding_5"/>
    <property type="match status" value="1"/>
</dbReference>
<dbReference type="InterPro" id="IPR016208">
    <property type="entry name" value="Ald_Oxase/xanthine_DH-like"/>
</dbReference>
<keyword evidence="5" id="KW-0560">Oxidoreductase</keyword>
<dbReference type="InterPro" id="IPR036318">
    <property type="entry name" value="FAD-bd_PCMH-like_sf"/>
</dbReference>
<dbReference type="Gene3D" id="3.30.43.10">
    <property type="entry name" value="Uridine Diphospho-n-acetylenolpyruvylglucosamine Reductase, domain 2"/>
    <property type="match status" value="1"/>
</dbReference>
<dbReference type="SUPFAM" id="SSF47741">
    <property type="entry name" value="CO dehydrogenase ISP C-domain like"/>
    <property type="match status" value="1"/>
</dbReference>
<dbReference type="InterPro" id="IPR002346">
    <property type="entry name" value="Mopterin_DH_FAD-bd"/>
</dbReference>
<feature type="domain" description="FAD-binding PCMH-type" evidence="9">
    <location>
        <begin position="266"/>
        <end position="452"/>
    </location>
</feature>
<evidence type="ECO:0000313" key="10">
    <source>
        <dbReference type="EMBL" id="CAK0809385.1"/>
    </source>
</evidence>
<dbReference type="PANTHER" id="PTHR45444">
    <property type="entry name" value="XANTHINE DEHYDROGENASE"/>
    <property type="match status" value="1"/>
</dbReference>
<keyword evidence="7" id="KW-0411">Iron-sulfur</keyword>
<dbReference type="EMBL" id="CAUYUJ010004397">
    <property type="protein sequence ID" value="CAK0809385.1"/>
    <property type="molecule type" value="Genomic_DNA"/>
</dbReference>
<keyword evidence="11" id="KW-1185">Reference proteome</keyword>
<keyword evidence="3" id="KW-0479">Metal-binding</keyword>
<dbReference type="Gene3D" id="3.30.465.10">
    <property type="match status" value="1"/>
</dbReference>
<dbReference type="PROSITE" id="PS51085">
    <property type="entry name" value="2FE2S_FER_2"/>
    <property type="match status" value="1"/>
</dbReference>
<dbReference type="Gene3D" id="3.30.390.50">
    <property type="entry name" value="CO dehydrogenase flavoprotein, C-terminal domain"/>
    <property type="match status" value="1"/>
</dbReference>
<evidence type="ECO:0000256" key="2">
    <source>
        <dbReference type="ARBA" id="ARBA00022714"/>
    </source>
</evidence>
<dbReference type="InterPro" id="IPR016169">
    <property type="entry name" value="FAD-bd_PCMH_sub2"/>
</dbReference>
<gene>
    <name evidence="10" type="ORF">PCOR1329_LOCUS14654</name>
</gene>
<evidence type="ECO:0000256" key="4">
    <source>
        <dbReference type="ARBA" id="ARBA00022827"/>
    </source>
</evidence>
<feature type="non-terminal residue" evidence="10">
    <location>
        <position position="1"/>
    </location>
</feature>
<dbReference type="Pfam" id="PF01799">
    <property type="entry name" value="Fer2_2"/>
    <property type="match status" value="1"/>
</dbReference>
<dbReference type="InterPro" id="IPR005107">
    <property type="entry name" value="CO_DH_flav_C"/>
</dbReference>
<evidence type="ECO:0000256" key="1">
    <source>
        <dbReference type="ARBA" id="ARBA00022630"/>
    </source>
</evidence>
<dbReference type="NCBIfam" id="TIGR02963">
    <property type="entry name" value="xanthine_xdhA"/>
    <property type="match status" value="1"/>
</dbReference>
<accession>A0ABN9QVT6</accession>
<dbReference type="InterPro" id="IPR014307">
    <property type="entry name" value="Xanthine_DH_ssu"/>
</dbReference>
<evidence type="ECO:0000256" key="5">
    <source>
        <dbReference type="ARBA" id="ARBA00023002"/>
    </source>
</evidence>
<evidence type="ECO:0000256" key="6">
    <source>
        <dbReference type="ARBA" id="ARBA00023004"/>
    </source>
</evidence>
<feature type="non-terminal residue" evidence="10">
    <location>
        <position position="567"/>
    </location>
</feature>
<dbReference type="PANTHER" id="PTHR45444:SF3">
    <property type="entry name" value="XANTHINE DEHYDROGENASE"/>
    <property type="match status" value="1"/>
</dbReference>
<keyword evidence="6" id="KW-0408">Iron</keyword>
<keyword evidence="1" id="KW-0285">Flavoprotein</keyword>
<dbReference type="Gene3D" id="1.10.150.120">
    <property type="entry name" value="[2Fe-2S]-binding domain"/>
    <property type="match status" value="1"/>
</dbReference>
<dbReference type="SMART" id="SM01092">
    <property type="entry name" value="CO_deh_flav_C"/>
    <property type="match status" value="1"/>
</dbReference>
<keyword evidence="2" id="KW-0001">2Fe-2S</keyword>
<comment type="caution">
    <text evidence="10">The sequence shown here is derived from an EMBL/GenBank/DDBJ whole genome shotgun (WGS) entry which is preliminary data.</text>
</comment>
<dbReference type="PROSITE" id="PS51387">
    <property type="entry name" value="FAD_PCMH"/>
    <property type="match status" value="1"/>
</dbReference>
<dbReference type="Gene3D" id="3.10.20.30">
    <property type="match status" value="1"/>
</dbReference>
<reference evidence="10" key="1">
    <citation type="submission" date="2023-10" db="EMBL/GenBank/DDBJ databases">
        <authorList>
            <person name="Chen Y."/>
            <person name="Shah S."/>
            <person name="Dougan E. K."/>
            <person name="Thang M."/>
            <person name="Chan C."/>
        </authorList>
    </citation>
    <scope>NUCLEOTIDE SEQUENCE [LARGE SCALE GENOMIC DNA]</scope>
</reference>
<evidence type="ECO:0000313" key="11">
    <source>
        <dbReference type="Proteomes" id="UP001189429"/>
    </source>
</evidence>
<name>A0ABN9QVT6_9DINO</name>
<evidence type="ECO:0000256" key="7">
    <source>
        <dbReference type="ARBA" id="ARBA00023014"/>
    </source>
</evidence>
<feature type="domain" description="2Fe-2S ferredoxin-type" evidence="8">
    <location>
        <begin position="43"/>
        <end position="130"/>
    </location>
</feature>
<dbReference type="InterPro" id="IPR016167">
    <property type="entry name" value="FAD-bd_PCMH_sub1"/>
</dbReference>
<dbReference type="InterPro" id="IPR036683">
    <property type="entry name" value="CO_DH_flav_C_dom_sf"/>
</dbReference>
<dbReference type="Pfam" id="PF00111">
    <property type="entry name" value="Fer2"/>
    <property type="match status" value="1"/>
</dbReference>
<dbReference type="SUPFAM" id="SSF55447">
    <property type="entry name" value="CO dehydrogenase flavoprotein C-terminal domain-like"/>
    <property type="match status" value="1"/>
</dbReference>
<dbReference type="InterPro" id="IPR001041">
    <property type="entry name" value="2Fe-2S_ferredoxin-type"/>
</dbReference>
<dbReference type="InterPro" id="IPR036010">
    <property type="entry name" value="2Fe-2S_ferredoxin-like_sf"/>
</dbReference>
<dbReference type="Pfam" id="PF03450">
    <property type="entry name" value="CO_deh_flav_C"/>
    <property type="match status" value="1"/>
</dbReference>
<dbReference type="InterPro" id="IPR016166">
    <property type="entry name" value="FAD-bd_PCMH"/>
</dbReference>
<evidence type="ECO:0000256" key="3">
    <source>
        <dbReference type="ARBA" id="ARBA00022723"/>
    </source>
</evidence>
<dbReference type="Proteomes" id="UP001189429">
    <property type="component" value="Unassembled WGS sequence"/>
</dbReference>
<dbReference type="InterPro" id="IPR036884">
    <property type="entry name" value="2Fe-2S-bd_dom_sf"/>
</dbReference>